<evidence type="ECO:0000256" key="11">
    <source>
        <dbReference type="ARBA" id="ARBA00023125"/>
    </source>
</evidence>
<evidence type="ECO:0008006" key="22">
    <source>
        <dbReference type="Google" id="ProtNLM"/>
    </source>
</evidence>
<dbReference type="PROSITE" id="PS50112">
    <property type="entry name" value="PAS"/>
    <property type="match status" value="2"/>
</dbReference>
<keyword evidence="9" id="KW-0157">Chromophore</keyword>
<evidence type="ECO:0000259" key="18">
    <source>
        <dbReference type="PROSITE" id="PS50112"/>
    </source>
</evidence>
<evidence type="ECO:0000256" key="17">
    <source>
        <dbReference type="SAM" id="MobiDB-lite"/>
    </source>
</evidence>
<dbReference type="InterPro" id="IPR013088">
    <property type="entry name" value="Znf_NHR/GATA"/>
</dbReference>
<organism evidence="20 21">
    <name type="scientific">Circinella minor</name>
    <dbReference type="NCBI Taxonomy" id="1195481"/>
    <lineage>
        <taxon>Eukaryota</taxon>
        <taxon>Fungi</taxon>
        <taxon>Fungi incertae sedis</taxon>
        <taxon>Mucoromycota</taxon>
        <taxon>Mucoromycotina</taxon>
        <taxon>Mucoromycetes</taxon>
        <taxon>Mucorales</taxon>
        <taxon>Lichtheimiaceae</taxon>
        <taxon>Circinella</taxon>
    </lineage>
</organism>
<comment type="caution">
    <text evidence="20">The sequence shown here is derived from an EMBL/GenBank/DDBJ whole genome shotgun (WGS) entry which is preliminary data.</text>
</comment>
<dbReference type="Pfam" id="PF00320">
    <property type="entry name" value="GATA"/>
    <property type="match status" value="1"/>
</dbReference>
<dbReference type="Proteomes" id="UP000646827">
    <property type="component" value="Unassembled WGS sequence"/>
</dbReference>
<evidence type="ECO:0000256" key="5">
    <source>
        <dbReference type="ARBA" id="ARBA00022723"/>
    </source>
</evidence>
<keyword evidence="8" id="KW-0862">Zinc</keyword>
<dbReference type="CDD" id="cd00202">
    <property type="entry name" value="ZnF_GATA"/>
    <property type="match status" value="1"/>
</dbReference>
<keyword evidence="12" id="KW-0010">Activator</keyword>
<evidence type="ECO:0000313" key="21">
    <source>
        <dbReference type="Proteomes" id="UP000646827"/>
    </source>
</evidence>
<evidence type="ECO:0000256" key="9">
    <source>
        <dbReference type="ARBA" id="ARBA00022991"/>
    </source>
</evidence>
<feature type="domain" description="PAS" evidence="18">
    <location>
        <begin position="122"/>
        <end position="144"/>
    </location>
</feature>
<keyword evidence="16" id="KW-0175">Coiled coil</keyword>
<dbReference type="Pfam" id="PF08447">
    <property type="entry name" value="PAS_3"/>
    <property type="match status" value="1"/>
</dbReference>
<feature type="domain" description="PAS" evidence="18">
    <location>
        <begin position="302"/>
        <end position="372"/>
    </location>
</feature>
<evidence type="ECO:0000256" key="12">
    <source>
        <dbReference type="ARBA" id="ARBA00023159"/>
    </source>
</evidence>
<feature type="region of interest" description="Disordered" evidence="17">
    <location>
        <begin position="42"/>
        <end position="65"/>
    </location>
</feature>
<dbReference type="SMART" id="SM00401">
    <property type="entry name" value="ZnF_GATA"/>
    <property type="match status" value="1"/>
</dbReference>
<dbReference type="SUPFAM" id="SSF57716">
    <property type="entry name" value="Glucocorticoid receptor-like (DNA-binding domain)"/>
    <property type="match status" value="1"/>
</dbReference>
<dbReference type="OrthoDB" id="447251at2759"/>
<dbReference type="Gene3D" id="3.30.50.10">
    <property type="entry name" value="Erythroid Transcription Factor GATA-1, subunit A"/>
    <property type="match status" value="1"/>
</dbReference>
<dbReference type="FunFam" id="3.30.450.20:FF:000064">
    <property type="entry name" value="Vivid PAS protein VVD"/>
    <property type="match status" value="1"/>
</dbReference>
<keyword evidence="7 15" id="KW-0863">Zinc-finger</keyword>
<keyword evidence="4" id="KW-0288">FMN</keyword>
<evidence type="ECO:0000313" key="20">
    <source>
        <dbReference type="EMBL" id="KAG2222725.1"/>
    </source>
</evidence>
<dbReference type="Gene3D" id="3.30.450.20">
    <property type="entry name" value="PAS domain"/>
    <property type="match status" value="3"/>
</dbReference>
<dbReference type="SUPFAM" id="SSF55785">
    <property type="entry name" value="PYP-like sensor domain (PAS domain)"/>
    <property type="match status" value="3"/>
</dbReference>
<dbReference type="GO" id="GO:0009881">
    <property type="term" value="F:photoreceptor activity"/>
    <property type="evidence" value="ECO:0007669"/>
    <property type="project" value="UniProtKB-KW"/>
</dbReference>
<dbReference type="PROSITE" id="PS50114">
    <property type="entry name" value="GATA_ZN_FINGER_2"/>
    <property type="match status" value="1"/>
</dbReference>
<dbReference type="EMBL" id="JAEPRB010000076">
    <property type="protein sequence ID" value="KAG2222725.1"/>
    <property type="molecule type" value="Genomic_DNA"/>
</dbReference>
<evidence type="ECO:0000256" key="15">
    <source>
        <dbReference type="PROSITE-ProRule" id="PRU00094"/>
    </source>
</evidence>
<dbReference type="PANTHER" id="PTHR47429">
    <property type="entry name" value="PROTEIN TWIN LOV 1"/>
    <property type="match status" value="1"/>
</dbReference>
<dbReference type="PANTHER" id="PTHR47429:SF7">
    <property type="entry name" value="GATA-FACTOR"/>
    <property type="match status" value="1"/>
</dbReference>
<sequence>MEFRQQPNIEELLQQTGGLTTATLSDDNNNNNDPLNVFRHPEQQQQQNPLVSINTSTAPQGPSLPTSSEAVSFVGLYSNSGFDMISLLARILNRPNPEINIGPIDMSCSFLVTDMRQYDCPIVYCSPNFETLTGYKGSEIIGRNCRFLQAPDGQVTMGARRQHTDNTAVYHLKSYLEQGKEHQASIINYRKGGQAFVNLVTVIPVPDETHQTTFLVGLQVDLVEQPNAILEKMKNGTYCINYQQINIPPYIPGSGTAVDPVDEYFREIPSGALPSTTSLSSLVRSEILRLVNCDGHNEQQLQQEWNKLLIDQSIDFIHVLSLKGFFLYCSRSSSTILEYDPEELVGHSLSSICHPSDIVPVMRDIKNSANDPDGIISFLFRIRRKYSGYMWIECQGKLHVDQSKGRKCLILSGRERPVYRLPLKEVIHANQSVVSYKKMDSNSNENETVYRSIDPLATEFWAKLSLEGLYMRVTPPSLDVIGHAQDALQGSSIYRYVGDNNVPAITHALTSTSKGNIINIKHTMRNQKGHYIPVVSTFYPGDAPHGVGRPTFILAQTRLQEIDESKGTNSDSAIHVEPFRNMNENLFPELETVRGTSWQYELHQLQQANVKLRSQIEKLSNEKKILMTVFFFIKRKKKKSNISSNNKNKPKIICAQCHCTDSPEWRKGPNGPKELCNACGIKYAKTLQVNKSSDN</sequence>
<proteinExistence type="predicted"/>
<keyword evidence="21" id="KW-1185">Reference proteome</keyword>
<keyword evidence="5" id="KW-0479">Metal-binding</keyword>
<evidence type="ECO:0000256" key="13">
    <source>
        <dbReference type="ARBA" id="ARBA00023163"/>
    </source>
</evidence>
<dbReference type="GO" id="GO:0006355">
    <property type="term" value="P:regulation of DNA-templated transcription"/>
    <property type="evidence" value="ECO:0007669"/>
    <property type="project" value="InterPro"/>
</dbReference>
<keyword evidence="10" id="KW-0805">Transcription regulation</keyword>
<dbReference type="GO" id="GO:0043565">
    <property type="term" value="F:sequence-specific DNA binding"/>
    <property type="evidence" value="ECO:0007669"/>
    <property type="project" value="InterPro"/>
</dbReference>
<evidence type="ECO:0000256" key="1">
    <source>
        <dbReference type="ARBA" id="ARBA00022543"/>
    </source>
</evidence>
<dbReference type="NCBIfam" id="TIGR00229">
    <property type="entry name" value="sensory_box"/>
    <property type="match status" value="1"/>
</dbReference>
<dbReference type="InterPro" id="IPR001610">
    <property type="entry name" value="PAC"/>
</dbReference>
<keyword evidence="3" id="KW-0285">Flavoprotein</keyword>
<dbReference type="InterPro" id="IPR035965">
    <property type="entry name" value="PAS-like_dom_sf"/>
</dbReference>
<keyword evidence="2" id="KW-0716">Sensory transduction</keyword>
<keyword evidence="6" id="KW-0677">Repeat</keyword>
<evidence type="ECO:0000256" key="10">
    <source>
        <dbReference type="ARBA" id="ARBA00023015"/>
    </source>
</evidence>
<evidence type="ECO:0000256" key="2">
    <source>
        <dbReference type="ARBA" id="ARBA00022606"/>
    </source>
</evidence>
<feature type="compositionally biased region" description="Polar residues" evidence="17">
    <location>
        <begin position="43"/>
        <end position="65"/>
    </location>
</feature>
<evidence type="ECO:0000256" key="14">
    <source>
        <dbReference type="ARBA" id="ARBA00023170"/>
    </source>
</evidence>
<protein>
    <recommendedName>
        <fullName evidence="22">White collar 1 protein</fullName>
    </recommendedName>
</protein>
<keyword evidence="1" id="KW-0600">Photoreceptor protein</keyword>
<dbReference type="CDD" id="cd00130">
    <property type="entry name" value="PAS"/>
    <property type="match status" value="2"/>
</dbReference>
<reference evidence="20 21" key="1">
    <citation type="submission" date="2020-12" db="EMBL/GenBank/DDBJ databases">
        <title>Metabolic potential, ecology and presence of endohyphal bacteria is reflected in genomic diversity of Mucoromycotina.</title>
        <authorList>
            <person name="Muszewska A."/>
            <person name="Okrasinska A."/>
            <person name="Steczkiewicz K."/>
            <person name="Drgas O."/>
            <person name="Orlowska M."/>
            <person name="Perlinska-Lenart U."/>
            <person name="Aleksandrzak-Piekarczyk T."/>
            <person name="Szatraj K."/>
            <person name="Zielenkiewicz U."/>
            <person name="Pilsyk S."/>
            <person name="Malc E."/>
            <person name="Mieczkowski P."/>
            <person name="Kruszewska J.S."/>
            <person name="Biernat P."/>
            <person name="Pawlowska J."/>
        </authorList>
    </citation>
    <scope>NUCLEOTIDE SEQUENCE [LARGE SCALE GENOMIC DNA]</scope>
    <source>
        <strain evidence="20 21">CBS 142.35</strain>
    </source>
</reference>
<dbReference type="GO" id="GO:0005634">
    <property type="term" value="C:nucleus"/>
    <property type="evidence" value="ECO:0007669"/>
    <property type="project" value="TreeGrafter"/>
</dbReference>
<evidence type="ECO:0000256" key="4">
    <source>
        <dbReference type="ARBA" id="ARBA00022643"/>
    </source>
</evidence>
<name>A0A8H7VJD8_9FUNG</name>
<dbReference type="PROSITE" id="PS00344">
    <property type="entry name" value="GATA_ZN_FINGER_1"/>
    <property type="match status" value="1"/>
</dbReference>
<dbReference type="AlphaFoldDB" id="A0A8H7VJD8"/>
<evidence type="ECO:0000256" key="7">
    <source>
        <dbReference type="ARBA" id="ARBA00022771"/>
    </source>
</evidence>
<evidence type="ECO:0000256" key="3">
    <source>
        <dbReference type="ARBA" id="ARBA00022630"/>
    </source>
</evidence>
<evidence type="ECO:0000259" key="19">
    <source>
        <dbReference type="PROSITE" id="PS50114"/>
    </source>
</evidence>
<evidence type="ECO:0000256" key="6">
    <source>
        <dbReference type="ARBA" id="ARBA00022737"/>
    </source>
</evidence>
<dbReference type="SMART" id="SM00086">
    <property type="entry name" value="PAC"/>
    <property type="match status" value="2"/>
</dbReference>
<dbReference type="SMART" id="SM00091">
    <property type="entry name" value="PAS"/>
    <property type="match status" value="3"/>
</dbReference>
<dbReference type="Pfam" id="PF13426">
    <property type="entry name" value="PAS_9"/>
    <property type="match status" value="1"/>
</dbReference>
<keyword evidence="13" id="KW-0804">Transcription</keyword>
<gene>
    <name evidence="20" type="ORF">INT45_011213</name>
</gene>
<feature type="domain" description="GATA-type" evidence="19">
    <location>
        <begin position="648"/>
        <end position="683"/>
    </location>
</feature>
<feature type="coiled-coil region" evidence="16">
    <location>
        <begin position="602"/>
        <end position="629"/>
    </location>
</feature>
<dbReference type="GO" id="GO:0008270">
    <property type="term" value="F:zinc ion binding"/>
    <property type="evidence" value="ECO:0007669"/>
    <property type="project" value="UniProtKB-KW"/>
</dbReference>
<keyword evidence="14" id="KW-0675">Receptor</keyword>
<dbReference type="InterPro" id="IPR013655">
    <property type="entry name" value="PAS_fold_3"/>
</dbReference>
<evidence type="ECO:0000256" key="16">
    <source>
        <dbReference type="SAM" id="Coils"/>
    </source>
</evidence>
<dbReference type="InterPro" id="IPR000679">
    <property type="entry name" value="Znf_GATA"/>
</dbReference>
<keyword evidence="11" id="KW-0238">DNA-binding</keyword>
<dbReference type="InterPro" id="IPR000014">
    <property type="entry name" value="PAS"/>
</dbReference>
<accession>A0A8H7VJD8</accession>
<evidence type="ECO:0000256" key="8">
    <source>
        <dbReference type="ARBA" id="ARBA00022833"/>
    </source>
</evidence>